<evidence type="ECO:0000313" key="4">
    <source>
        <dbReference type="EMBL" id="TQR09601.1"/>
    </source>
</evidence>
<dbReference type="InterPro" id="IPR011438">
    <property type="entry name" value="DUF1541"/>
</dbReference>
<proteinExistence type="predicted"/>
<evidence type="ECO:0000259" key="3">
    <source>
        <dbReference type="Pfam" id="PF07563"/>
    </source>
</evidence>
<feature type="compositionally biased region" description="Polar residues" evidence="1">
    <location>
        <begin position="46"/>
        <end position="57"/>
    </location>
</feature>
<organism evidence="4 5">
    <name type="scientific">Psychrobacillus lasiicapitis</name>
    <dbReference type="NCBI Taxonomy" id="1636719"/>
    <lineage>
        <taxon>Bacteria</taxon>
        <taxon>Bacillati</taxon>
        <taxon>Bacillota</taxon>
        <taxon>Bacilli</taxon>
        <taxon>Bacillales</taxon>
        <taxon>Bacillaceae</taxon>
        <taxon>Psychrobacillus</taxon>
    </lineage>
</organism>
<dbReference type="OrthoDB" id="1701949at2"/>
<accession>A0A544SWT8</accession>
<comment type="caution">
    <text evidence="4">The sequence shown here is derived from an EMBL/GenBank/DDBJ whole genome shotgun (WGS) entry which is preliminary data.</text>
</comment>
<protein>
    <submittedName>
        <fullName evidence="4">DUF1541 domain-containing protein</fullName>
    </submittedName>
</protein>
<evidence type="ECO:0000313" key="5">
    <source>
        <dbReference type="Proteomes" id="UP000317316"/>
    </source>
</evidence>
<dbReference type="Proteomes" id="UP000317316">
    <property type="component" value="Unassembled WGS sequence"/>
</dbReference>
<sequence>MKKQLMLGVICLTAIFTLTACADDKSETNSNENMNSSTSKEESGNTDHSMMHHSTSGEVPEGLKVADNPIYPVGSQAIIETDHMHGMKGAVATIVGAYDTTVYTISYTPTTGGEKVSNHKWIIHEEIKDAGDEALKPGSKVTIEADHMEGMQGATAEIDSAEKTTVYMVDYTSTTDGEKVTNHKWVTESELSSK</sequence>
<evidence type="ECO:0000256" key="1">
    <source>
        <dbReference type="SAM" id="MobiDB-lite"/>
    </source>
</evidence>
<reference evidence="4 5" key="1">
    <citation type="submission" date="2019-05" db="EMBL/GenBank/DDBJ databases">
        <title>Psychrobacillus vulpis sp. nov., a new species isolated from feces of a red fox that inhabits in The Tablas de Daimiel Natural Park, Albacete, Spain.</title>
        <authorList>
            <person name="Rodriguez M."/>
            <person name="Reina J.C."/>
            <person name="Bejar V."/>
            <person name="Llamas I."/>
        </authorList>
    </citation>
    <scope>NUCLEOTIDE SEQUENCE [LARGE SCALE GENOMIC DNA]</scope>
    <source>
        <strain evidence="4 5">NEAU-3TGS17</strain>
    </source>
</reference>
<keyword evidence="2" id="KW-0732">Signal</keyword>
<keyword evidence="5" id="KW-1185">Reference proteome</keyword>
<feature type="domain" description="DUF1541" evidence="3">
    <location>
        <begin position="73"/>
        <end position="124"/>
    </location>
</feature>
<feature type="chain" id="PRO_5021777817" evidence="2">
    <location>
        <begin position="23"/>
        <end position="194"/>
    </location>
</feature>
<dbReference type="PROSITE" id="PS51257">
    <property type="entry name" value="PROKAR_LIPOPROTEIN"/>
    <property type="match status" value="1"/>
</dbReference>
<dbReference type="EMBL" id="VDGH01000013">
    <property type="protein sequence ID" value="TQR09601.1"/>
    <property type="molecule type" value="Genomic_DNA"/>
</dbReference>
<feature type="compositionally biased region" description="Low complexity" evidence="1">
    <location>
        <begin position="28"/>
        <end position="38"/>
    </location>
</feature>
<dbReference type="Pfam" id="PF07563">
    <property type="entry name" value="DUF1541"/>
    <property type="match status" value="2"/>
</dbReference>
<dbReference type="AlphaFoldDB" id="A0A544SWT8"/>
<feature type="signal peptide" evidence="2">
    <location>
        <begin position="1"/>
        <end position="22"/>
    </location>
</feature>
<gene>
    <name evidence="4" type="ORF">FG382_19670</name>
</gene>
<dbReference type="Gene3D" id="2.30.30.1210">
    <property type="entry name" value="Domain of unknown function DUF1541"/>
    <property type="match status" value="1"/>
</dbReference>
<feature type="region of interest" description="Disordered" evidence="1">
    <location>
        <begin position="25"/>
        <end position="62"/>
    </location>
</feature>
<name>A0A544SWT8_9BACI</name>
<evidence type="ECO:0000256" key="2">
    <source>
        <dbReference type="SAM" id="SignalP"/>
    </source>
</evidence>
<feature type="domain" description="DUF1541" evidence="3">
    <location>
        <begin position="137"/>
        <end position="188"/>
    </location>
</feature>
<dbReference type="RefSeq" id="WP_142540575.1">
    <property type="nucleotide sequence ID" value="NZ_BMIE01000002.1"/>
</dbReference>